<dbReference type="EMBL" id="CP007014">
    <property type="protein sequence ID" value="AHG43575.1"/>
    <property type="molecule type" value="Genomic_DNA"/>
</dbReference>
<evidence type="ECO:0000313" key="3">
    <source>
        <dbReference type="Proteomes" id="UP000019089"/>
    </source>
</evidence>
<evidence type="ECO:0000256" key="1">
    <source>
        <dbReference type="SAM" id="MobiDB-lite"/>
    </source>
</evidence>
<proteinExistence type="predicted"/>
<name>W0N272_PSESX</name>
<dbReference type="Proteomes" id="UP000019089">
    <property type="component" value="Chromosome"/>
</dbReference>
<dbReference type="HOGENOM" id="CLU_3172271_0_0_6"/>
<feature type="region of interest" description="Disordered" evidence="1">
    <location>
        <begin position="23"/>
        <end position="47"/>
    </location>
</feature>
<dbReference type="KEGG" id="psyr:N018_12290"/>
<organism evidence="2 3">
    <name type="scientific">Pseudomonas syringae CC1557</name>
    <dbReference type="NCBI Taxonomy" id="1357279"/>
    <lineage>
        <taxon>Bacteria</taxon>
        <taxon>Pseudomonadati</taxon>
        <taxon>Pseudomonadota</taxon>
        <taxon>Gammaproteobacteria</taxon>
        <taxon>Pseudomonadales</taxon>
        <taxon>Pseudomonadaceae</taxon>
        <taxon>Pseudomonas</taxon>
        <taxon>Pseudomonas syringae</taxon>
    </lineage>
</organism>
<protein>
    <submittedName>
        <fullName evidence="2">Uncharacterized protein</fullName>
    </submittedName>
</protein>
<evidence type="ECO:0000313" key="2">
    <source>
        <dbReference type="EMBL" id="AHG43575.1"/>
    </source>
</evidence>
<reference evidence="2 3" key="1">
    <citation type="submission" date="2013-12" db="EMBL/GenBank/DDBJ databases">
        <title>Interactions Between Genome Architecture and Virulence Genes in Pseudomonas syringae, strain CC1557 as a model.</title>
        <authorList>
            <person name="Baltrus D."/>
            <person name="Hockett K."/>
            <person name="Karlsrud E."/>
            <person name="Dougherty K."/>
            <person name="Nishimura M."/>
        </authorList>
    </citation>
    <scope>NUCLEOTIDE SEQUENCE [LARGE SCALE GENOMIC DNA]</scope>
    <source>
        <strain evidence="2 3">CC1557</strain>
    </source>
</reference>
<dbReference type="AlphaFoldDB" id="W0N272"/>
<accession>W0N272</accession>
<gene>
    <name evidence="2" type="ORF">N018_12290</name>
</gene>
<sequence>MSVQVRLDGLAEVALVGVFGAAARSKRKGKATDGDDLDGGMQNELPL</sequence>